<dbReference type="InterPro" id="IPR036291">
    <property type="entry name" value="NAD(P)-bd_dom_sf"/>
</dbReference>
<dbReference type="EMBL" id="UINC01029114">
    <property type="protein sequence ID" value="SVB11301.1"/>
    <property type="molecule type" value="Genomic_DNA"/>
</dbReference>
<dbReference type="PANTHER" id="PTHR11092:SF0">
    <property type="entry name" value="EPIMERASE FAMILY PROTEIN SDR39U1"/>
    <property type="match status" value="1"/>
</dbReference>
<dbReference type="Pfam" id="PF01370">
    <property type="entry name" value="Epimerase"/>
    <property type="match status" value="1"/>
</dbReference>
<dbReference type="AlphaFoldDB" id="A0A382BCR2"/>
<dbReference type="SUPFAM" id="SSF51735">
    <property type="entry name" value="NAD(P)-binding Rossmann-fold domains"/>
    <property type="match status" value="1"/>
</dbReference>
<protein>
    <recommendedName>
        <fullName evidence="1">NAD-dependent epimerase/dehydratase domain-containing protein</fullName>
    </recommendedName>
</protein>
<feature type="non-terminal residue" evidence="2">
    <location>
        <position position="130"/>
    </location>
</feature>
<dbReference type="InterPro" id="IPR001509">
    <property type="entry name" value="Epimerase_deHydtase"/>
</dbReference>
<dbReference type="Gene3D" id="3.40.50.720">
    <property type="entry name" value="NAD(P)-binding Rossmann-like Domain"/>
    <property type="match status" value="1"/>
</dbReference>
<evidence type="ECO:0000259" key="1">
    <source>
        <dbReference type="Pfam" id="PF01370"/>
    </source>
</evidence>
<accession>A0A382BCR2</accession>
<reference evidence="2" key="1">
    <citation type="submission" date="2018-05" db="EMBL/GenBank/DDBJ databases">
        <authorList>
            <person name="Lanie J.A."/>
            <person name="Ng W.-L."/>
            <person name="Kazmierczak K.M."/>
            <person name="Andrzejewski T.M."/>
            <person name="Davidsen T.M."/>
            <person name="Wayne K.J."/>
            <person name="Tettelin H."/>
            <person name="Glass J.I."/>
            <person name="Rusch D."/>
            <person name="Podicherti R."/>
            <person name="Tsui H.-C.T."/>
            <person name="Winkler M.E."/>
        </authorList>
    </citation>
    <scope>NUCLEOTIDE SEQUENCE</scope>
</reference>
<name>A0A382BCR2_9ZZZZ</name>
<dbReference type="PANTHER" id="PTHR11092">
    <property type="entry name" value="SUGAR NUCLEOTIDE EPIMERASE RELATED"/>
    <property type="match status" value="1"/>
</dbReference>
<gene>
    <name evidence="2" type="ORF">METZ01_LOCUS164155</name>
</gene>
<sequence length="130" mass="14008">MRVLVTGVTGFIGSKLTETLASNGHEVWGLSRDPNKAKQRVPQLTEAFAWNPVANSPPIAAFTNVNAVIHLAGEAVSGRWTRKKKQRIEDSRVIGTRNLVKALYQTSGPTVLLSSSAIGYYGDQGDSELA</sequence>
<evidence type="ECO:0000313" key="2">
    <source>
        <dbReference type="EMBL" id="SVB11301.1"/>
    </source>
</evidence>
<feature type="domain" description="NAD-dependent epimerase/dehydratase" evidence="1">
    <location>
        <begin position="3"/>
        <end position="126"/>
    </location>
</feature>
<proteinExistence type="predicted"/>
<organism evidence="2">
    <name type="scientific">marine metagenome</name>
    <dbReference type="NCBI Taxonomy" id="408172"/>
    <lineage>
        <taxon>unclassified sequences</taxon>
        <taxon>metagenomes</taxon>
        <taxon>ecological metagenomes</taxon>
    </lineage>
</organism>